<evidence type="ECO:0000313" key="3">
    <source>
        <dbReference type="Proteomes" id="UP001055057"/>
    </source>
</evidence>
<evidence type="ECO:0000256" key="1">
    <source>
        <dbReference type="SAM" id="MobiDB-lite"/>
    </source>
</evidence>
<feature type="compositionally biased region" description="Low complexity" evidence="1">
    <location>
        <begin position="118"/>
        <end position="129"/>
    </location>
</feature>
<evidence type="ECO:0000313" key="2">
    <source>
        <dbReference type="EMBL" id="GJE57964.1"/>
    </source>
</evidence>
<keyword evidence="3" id="KW-1185">Reference proteome</keyword>
<sequence>MRAPSRMSASAPVTSAPARAGWPRMPWSAGSELSTTSTAEAPKATARAQISEPIEPPPPVTMTRRPERKRSRRGRSMATVGRRSRSSISRGASSASRMPSPRLTTRASGRPRRRARAMRSSGSASGASALGVATRRRTGWPRSASAPITRSRSAKPPSTGTPRIICPASSARGDRMPLGESFFTEPDSMARSSTSMSPPRPRSSVGTVAARALDWREREYFR</sequence>
<proteinExistence type="predicted"/>
<feature type="compositionally biased region" description="Polar residues" evidence="1">
    <location>
        <begin position="146"/>
        <end position="161"/>
    </location>
</feature>
<dbReference type="EMBL" id="BPRB01000003">
    <property type="protein sequence ID" value="GJE57964.1"/>
    <property type="molecule type" value="Genomic_DNA"/>
</dbReference>
<feature type="compositionally biased region" description="Low complexity" evidence="1">
    <location>
        <begin position="86"/>
        <end position="97"/>
    </location>
</feature>
<feature type="region of interest" description="Disordered" evidence="1">
    <location>
        <begin position="1"/>
        <end position="208"/>
    </location>
</feature>
<reference evidence="2" key="1">
    <citation type="journal article" date="2021" name="Front. Microbiol.">
        <title>Comprehensive Comparative Genomics and Phenotyping of Methylobacterium Species.</title>
        <authorList>
            <person name="Alessa O."/>
            <person name="Ogura Y."/>
            <person name="Fujitani Y."/>
            <person name="Takami H."/>
            <person name="Hayashi T."/>
            <person name="Sahin N."/>
            <person name="Tani A."/>
        </authorList>
    </citation>
    <scope>NUCLEOTIDE SEQUENCE</scope>
    <source>
        <strain evidence="2">DSM 23632</strain>
    </source>
</reference>
<dbReference type="Proteomes" id="UP001055057">
    <property type="component" value="Unassembled WGS sequence"/>
</dbReference>
<accession>A0ABQ4TU52</accession>
<feature type="compositionally biased region" description="Basic residues" evidence="1">
    <location>
        <begin position="66"/>
        <end position="75"/>
    </location>
</feature>
<organism evidence="2 3">
    <name type="scientific">Methylobacterium trifolii</name>
    <dbReference type="NCBI Taxonomy" id="1003092"/>
    <lineage>
        <taxon>Bacteria</taxon>
        <taxon>Pseudomonadati</taxon>
        <taxon>Pseudomonadota</taxon>
        <taxon>Alphaproteobacteria</taxon>
        <taxon>Hyphomicrobiales</taxon>
        <taxon>Methylobacteriaceae</taxon>
        <taxon>Methylobacterium</taxon>
    </lineage>
</organism>
<gene>
    <name evidence="2" type="ORF">MPOCJGCO_0040</name>
</gene>
<comment type="caution">
    <text evidence="2">The sequence shown here is derived from an EMBL/GenBank/DDBJ whole genome shotgun (WGS) entry which is preliminary data.</text>
</comment>
<name>A0ABQ4TU52_9HYPH</name>
<reference evidence="2" key="2">
    <citation type="submission" date="2021-08" db="EMBL/GenBank/DDBJ databases">
        <authorList>
            <person name="Tani A."/>
            <person name="Ola A."/>
            <person name="Ogura Y."/>
            <person name="Katsura K."/>
            <person name="Hayashi T."/>
        </authorList>
    </citation>
    <scope>NUCLEOTIDE SEQUENCE</scope>
    <source>
        <strain evidence="2">DSM 23632</strain>
    </source>
</reference>
<protein>
    <submittedName>
        <fullName evidence="2">Uncharacterized protein</fullName>
    </submittedName>
</protein>